<proteinExistence type="inferred from homology"/>
<dbReference type="PROSITE" id="PS51786">
    <property type="entry name" value="LON_PROTEOLYTIC"/>
    <property type="match status" value="1"/>
</dbReference>
<accession>A0ABU0LY09</accession>
<evidence type="ECO:0000259" key="11">
    <source>
        <dbReference type="PROSITE" id="PS51786"/>
    </source>
</evidence>
<keyword evidence="7" id="KW-0963">Cytoplasm</keyword>
<comment type="similarity">
    <text evidence="7 8 9">Belongs to the peptidase S16 family.</text>
</comment>
<dbReference type="InterPro" id="IPR014721">
    <property type="entry name" value="Ribsml_uS5_D2-typ_fold_subgr"/>
</dbReference>
<dbReference type="InterPro" id="IPR003111">
    <property type="entry name" value="Lon_prtase_N"/>
</dbReference>
<dbReference type="PANTHER" id="PTHR10046">
    <property type="entry name" value="ATP DEPENDENT LON PROTEASE FAMILY MEMBER"/>
    <property type="match status" value="1"/>
</dbReference>
<evidence type="ECO:0000256" key="3">
    <source>
        <dbReference type="ARBA" id="ARBA00022801"/>
    </source>
</evidence>
<dbReference type="InterPro" id="IPR003959">
    <property type="entry name" value="ATPase_AAA_core"/>
</dbReference>
<protein>
    <recommendedName>
        <fullName evidence="7">Lon protease</fullName>
        <ecNumber evidence="7">3.4.21.53</ecNumber>
    </recommendedName>
</protein>
<evidence type="ECO:0000256" key="8">
    <source>
        <dbReference type="PROSITE-ProRule" id="PRU01122"/>
    </source>
</evidence>
<keyword evidence="14" id="KW-1185">Reference proteome</keyword>
<evidence type="ECO:0000256" key="10">
    <source>
        <dbReference type="SAM" id="MobiDB-lite"/>
    </source>
</evidence>
<evidence type="ECO:0000313" key="13">
    <source>
        <dbReference type="EMBL" id="MDQ0513606.1"/>
    </source>
</evidence>
<dbReference type="InterPro" id="IPR003593">
    <property type="entry name" value="AAA+_ATPase"/>
</dbReference>
<dbReference type="Proteomes" id="UP001240643">
    <property type="component" value="Unassembled WGS sequence"/>
</dbReference>
<dbReference type="Gene3D" id="2.30.130.40">
    <property type="entry name" value="LON domain-like"/>
    <property type="match status" value="1"/>
</dbReference>
<evidence type="ECO:0000259" key="12">
    <source>
        <dbReference type="PROSITE" id="PS51787"/>
    </source>
</evidence>
<dbReference type="GO" id="GO:0006508">
    <property type="term" value="P:proteolysis"/>
    <property type="evidence" value="ECO:0007669"/>
    <property type="project" value="UniProtKB-KW"/>
</dbReference>
<comment type="catalytic activity">
    <reaction evidence="7 8">
        <text>Hydrolysis of proteins in presence of ATP.</text>
        <dbReference type="EC" id="3.4.21.53"/>
    </reaction>
</comment>
<feature type="active site" evidence="8">
    <location>
        <position position="710"/>
    </location>
</feature>
<dbReference type="Gene3D" id="3.30.230.10">
    <property type="match status" value="1"/>
</dbReference>
<dbReference type="PIRSF" id="PIRSF001174">
    <property type="entry name" value="Lon_proteas"/>
    <property type="match status" value="1"/>
</dbReference>
<dbReference type="InterPro" id="IPR004815">
    <property type="entry name" value="Lon_bac/euk-typ"/>
</dbReference>
<dbReference type="Pfam" id="PF22667">
    <property type="entry name" value="Lon_lid"/>
    <property type="match status" value="1"/>
</dbReference>
<dbReference type="InterPro" id="IPR008268">
    <property type="entry name" value="Peptidase_S16_AS"/>
</dbReference>
<keyword evidence="1 7" id="KW-0645">Protease</keyword>
<dbReference type="Pfam" id="PF02190">
    <property type="entry name" value="LON_substr_bdg"/>
    <property type="match status" value="1"/>
</dbReference>
<dbReference type="SMART" id="SM00382">
    <property type="entry name" value="AAA"/>
    <property type="match status" value="1"/>
</dbReference>
<dbReference type="SUPFAM" id="SSF88697">
    <property type="entry name" value="PUA domain-like"/>
    <property type="match status" value="1"/>
</dbReference>
<dbReference type="Gene3D" id="3.40.50.300">
    <property type="entry name" value="P-loop containing nucleotide triphosphate hydrolases"/>
    <property type="match status" value="1"/>
</dbReference>
<dbReference type="Gene3D" id="1.20.58.1480">
    <property type="match status" value="1"/>
</dbReference>
<dbReference type="InterPro" id="IPR008269">
    <property type="entry name" value="Lon_proteolytic"/>
</dbReference>
<dbReference type="Gene3D" id="1.20.5.5270">
    <property type="match status" value="1"/>
</dbReference>
<evidence type="ECO:0000256" key="4">
    <source>
        <dbReference type="ARBA" id="ARBA00022825"/>
    </source>
</evidence>
<dbReference type="RefSeq" id="WP_256547696.1">
    <property type="nucleotide sequence ID" value="NZ_CP101809.1"/>
</dbReference>
<evidence type="ECO:0000313" key="14">
    <source>
        <dbReference type="Proteomes" id="UP001240643"/>
    </source>
</evidence>
<dbReference type="InterPro" id="IPR027417">
    <property type="entry name" value="P-loop_NTPase"/>
</dbReference>
<sequence length="833" mass="94438">MNNKTKTSSPLPVLISRNAVVFPGGLERIELGRAISIEAAYWSQQEHEDQILIVCQKTYDDDEPTPKHLYQMGTLCKIIKREPDVDNSMVIYVEGVCRAKLEEMYLKTWEEKNQIDWKFSPKGGVIFNSDSFWLAKYKPIKPRRNGSVSDIQFLISELLRNLEEIFGDDDFNLRQVLDFADQHPDKVSQIVDLCAQVWPIPFDDVVLHKQQWLETVDVKKRIELILRSNEISNQTKNKIDESISRKVHNNISKQQKEFYLRERIKVIKEELGENPNKDEEISAIRERLKREPFPPSVKQKVLSELNKLDFTASFSNEAIISRNYIDWVMSLPWWEMSKEEVTFEEVSQVLNKNHYGLEKPKDRILDFLSVQRRKGSKSGATIICLVGPPGVGKTSLVISIAQALKRKFVKISLGGISDESEIRGHRKTYIGSMPGRILKGMKKAGVKNPVFLLDEIDKLTSNHRGDPSGALLEVLDPAQNKNFSDNYIEEDYDLSQVMFIATANYEENIPDALYDRMEVIHLTSYTEKEKLEIAKTHLIEEILKENNIKKSDLKFTDEAINYIIARYTREAGVRNLKRLLSTIARKLVRAQELDPKFKEVINIPEVQKYLKKEIYEYNTKDTDVAPGIVNGMAYTEFGGDLLPIEVTYYKGTGKINITGNLKQVMQESVTVALSHVKSNAKTYGVDKINFEEIDLNIHVPSGAVPKDGPSAGIALTSAIISALTKIPVDSSISMTGEITLQGKVLIIGGVKEKVISAVRGGVNKIFLPKDDERYLDDVPAEILAKTKIVLVKHYLDVFKDVFGKNRMKSSANKPAAMTSKTNMESKTTTSTSN</sequence>
<dbReference type="EC" id="3.4.21.53" evidence="7"/>
<evidence type="ECO:0000256" key="6">
    <source>
        <dbReference type="ARBA" id="ARBA00023016"/>
    </source>
</evidence>
<keyword evidence="2 7" id="KW-0547">Nucleotide-binding</keyword>
<dbReference type="PROSITE" id="PS51787">
    <property type="entry name" value="LON_N"/>
    <property type="match status" value="1"/>
</dbReference>
<evidence type="ECO:0000256" key="1">
    <source>
        <dbReference type="ARBA" id="ARBA00022670"/>
    </source>
</evidence>
<evidence type="ECO:0000256" key="5">
    <source>
        <dbReference type="ARBA" id="ARBA00022840"/>
    </source>
</evidence>
<dbReference type="PRINTS" id="PR00830">
    <property type="entry name" value="ENDOLAPTASE"/>
</dbReference>
<comment type="caution">
    <text evidence="13">The sequence shown here is derived from an EMBL/GenBank/DDBJ whole genome shotgun (WGS) entry which is preliminary data.</text>
</comment>
<dbReference type="InterPro" id="IPR054594">
    <property type="entry name" value="Lon_lid"/>
</dbReference>
<keyword evidence="4 7" id="KW-0720">Serine protease</keyword>
<organism evidence="13 14">
    <name type="scientific">Mycoplasmoides fastidiosum</name>
    <dbReference type="NCBI Taxonomy" id="92758"/>
    <lineage>
        <taxon>Bacteria</taxon>
        <taxon>Bacillati</taxon>
        <taxon>Mycoplasmatota</taxon>
        <taxon>Mycoplasmoidales</taxon>
        <taxon>Mycoplasmoidaceae</taxon>
        <taxon>Mycoplasmoides</taxon>
    </lineage>
</organism>
<keyword evidence="3 7" id="KW-0378">Hydrolase</keyword>
<evidence type="ECO:0000256" key="9">
    <source>
        <dbReference type="RuleBase" id="RU000591"/>
    </source>
</evidence>
<dbReference type="Gene3D" id="1.10.8.60">
    <property type="match status" value="1"/>
</dbReference>
<dbReference type="PROSITE" id="PS01046">
    <property type="entry name" value="LON_SER"/>
    <property type="match status" value="1"/>
</dbReference>
<dbReference type="InterPro" id="IPR015947">
    <property type="entry name" value="PUA-like_sf"/>
</dbReference>
<feature type="domain" description="Lon proteolytic" evidence="11">
    <location>
        <begin position="623"/>
        <end position="804"/>
    </location>
</feature>
<reference evidence="13" key="1">
    <citation type="submission" date="2023-07" db="EMBL/GenBank/DDBJ databases">
        <title>Genomic Encyclopedia of Type Strains, Phase IV (KMG-IV): sequencing the most valuable type-strain genomes for metagenomic binning, comparative biology and taxonomic classification.</title>
        <authorList>
            <person name="Goeker M."/>
        </authorList>
    </citation>
    <scope>NUCLEOTIDE SEQUENCE [LARGE SCALE GENOMIC DNA]</scope>
    <source>
        <strain evidence="13">DSM 21204</strain>
    </source>
</reference>
<feature type="region of interest" description="Disordered" evidence="10">
    <location>
        <begin position="809"/>
        <end position="833"/>
    </location>
</feature>
<dbReference type="NCBIfam" id="TIGR00763">
    <property type="entry name" value="lon"/>
    <property type="match status" value="1"/>
</dbReference>
<dbReference type="SUPFAM" id="SSF52540">
    <property type="entry name" value="P-loop containing nucleoside triphosphate hydrolases"/>
    <property type="match status" value="1"/>
</dbReference>
<comment type="subunit">
    <text evidence="7">Homohexamer. Organized in a ring with a central cavity.</text>
</comment>
<comment type="subcellular location">
    <subcellularLocation>
        <location evidence="7">Cytoplasm</location>
    </subcellularLocation>
</comment>
<dbReference type="GO" id="GO:0004252">
    <property type="term" value="F:serine-type endopeptidase activity"/>
    <property type="evidence" value="ECO:0007669"/>
    <property type="project" value="UniProtKB-EC"/>
</dbReference>
<dbReference type="Pfam" id="PF00004">
    <property type="entry name" value="AAA"/>
    <property type="match status" value="1"/>
</dbReference>
<name>A0ABU0LY09_9BACT</name>
<dbReference type="InterPro" id="IPR027065">
    <property type="entry name" value="Lon_Prtase"/>
</dbReference>
<gene>
    <name evidence="13" type="ORF">J2Z62_000044</name>
</gene>
<dbReference type="CDD" id="cd19500">
    <property type="entry name" value="RecA-like_Lon"/>
    <property type="match status" value="1"/>
</dbReference>
<dbReference type="Pfam" id="PF05362">
    <property type="entry name" value="Lon_C"/>
    <property type="match status" value="1"/>
</dbReference>
<evidence type="ECO:0000256" key="2">
    <source>
        <dbReference type="ARBA" id="ARBA00022741"/>
    </source>
</evidence>
<feature type="domain" description="Lon N-terminal" evidence="12">
    <location>
        <begin position="11"/>
        <end position="233"/>
    </location>
</feature>
<evidence type="ECO:0000256" key="7">
    <source>
        <dbReference type="PIRNR" id="PIRNR001174"/>
    </source>
</evidence>
<feature type="active site" evidence="8">
    <location>
        <position position="753"/>
    </location>
</feature>
<keyword evidence="6" id="KW-0346">Stress response</keyword>
<dbReference type="InterPro" id="IPR046336">
    <property type="entry name" value="Lon_prtase_N_sf"/>
</dbReference>
<dbReference type="SUPFAM" id="SSF54211">
    <property type="entry name" value="Ribosomal protein S5 domain 2-like"/>
    <property type="match status" value="1"/>
</dbReference>
<dbReference type="EMBL" id="JAUSWO010000001">
    <property type="protein sequence ID" value="MDQ0513606.1"/>
    <property type="molecule type" value="Genomic_DNA"/>
</dbReference>
<dbReference type="InterPro" id="IPR020568">
    <property type="entry name" value="Ribosomal_Su5_D2-typ_SF"/>
</dbReference>
<keyword evidence="5 7" id="KW-0067">ATP-binding</keyword>
<dbReference type="SMART" id="SM00464">
    <property type="entry name" value="LON"/>
    <property type="match status" value="1"/>
</dbReference>